<dbReference type="GO" id="GO:0052689">
    <property type="term" value="F:carboxylic ester hydrolase activity"/>
    <property type="evidence" value="ECO:0007669"/>
    <property type="project" value="TreeGrafter"/>
</dbReference>
<keyword evidence="3" id="KW-0732">Signal</keyword>
<evidence type="ECO:0000256" key="3">
    <source>
        <dbReference type="RuleBase" id="RU361235"/>
    </source>
</evidence>
<dbReference type="InterPro" id="IPR050654">
    <property type="entry name" value="AChE-related_enzymes"/>
</dbReference>
<dbReference type="EMBL" id="QWIL01000268">
    <property type="protein sequence ID" value="RMY21108.1"/>
    <property type="molecule type" value="Genomic_DNA"/>
</dbReference>
<comment type="similarity">
    <text evidence="1 3">Belongs to the type-B carboxylesterase/lipase family.</text>
</comment>
<reference evidence="5 6" key="1">
    <citation type="journal article" date="2018" name="BMC Genomics">
        <title>Genomic evidence for intraspecific hybridization in a clonal and extremely halotolerant yeast.</title>
        <authorList>
            <person name="Gostincar C."/>
            <person name="Stajich J.E."/>
            <person name="Zupancic J."/>
            <person name="Zalar P."/>
            <person name="Gunde-Cimerman N."/>
        </authorList>
    </citation>
    <scope>NUCLEOTIDE SEQUENCE [LARGE SCALE GENOMIC DNA]</scope>
    <source>
        <strain evidence="5 6">EXF-6669</strain>
    </source>
</reference>
<organism evidence="5 6">
    <name type="scientific">Hortaea werneckii</name>
    <name type="common">Black yeast</name>
    <name type="synonym">Cladosporium werneckii</name>
    <dbReference type="NCBI Taxonomy" id="91943"/>
    <lineage>
        <taxon>Eukaryota</taxon>
        <taxon>Fungi</taxon>
        <taxon>Dikarya</taxon>
        <taxon>Ascomycota</taxon>
        <taxon>Pezizomycotina</taxon>
        <taxon>Dothideomycetes</taxon>
        <taxon>Dothideomycetidae</taxon>
        <taxon>Mycosphaerellales</taxon>
        <taxon>Teratosphaeriaceae</taxon>
        <taxon>Hortaea</taxon>
    </lineage>
</organism>
<protein>
    <recommendedName>
        <fullName evidence="3">Carboxylic ester hydrolase</fullName>
        <ecNumber evidence="3">3.1.1.-</ecNumber>
    </recommendedName>
</protein>
<dbReference type="Gene3D" id="3.40.50.1820">
    <property type="entry name" value="alpha/beta hydrolase"/>
    <property type="match status" value="1"/>
</dbReference>
<evidence type="ECO:0000313" key="5">
    <source>
        <dbReference type="EMBL" id="RMY21108.1"/>
    </source>
</evidence>
<feature type="chain" id="PRO_5017847801" description="Carboxylic ester hydrolase" evidence="3">
    <location>
        <begin position="31"/>
        <end position="565"/>
    </location>
</feature>
<dbReference type="OrthoDB" id="408631at2759"/>
<dbReference type="VEuPathDB" id="FungiDB:BTJ68_06095"/>
<dbReference type="AlphaFoldDB" id="A0A3M7A0Y4"/>
<dbReference type="PROSITE" id="PS00941">
    <property type="entry name" value="CARBOXYLESTERASE_B_2"/>
    <property type="match status" value="1"/>
</dbReference>
<dbReference type="PROSITE" id="PS00122">
    <property type="entry name" value="CARBOXYLESTERASE_B_1"/>
    <property type="match status" value="1"/>
</dbReference>
<accession>A0A3M7A0Y4</accession>
<name>A0A3M7A0Y4_HORWE</name>
<dbReference type="Pfam" id="PF00135">
    <property type="entry name" value="COesterase"/>
    <property type="match status" value="1"/>
</dbReference>
<dbReference type="EC" id="3.1.1.-" evidence="3"/>
<evidence type="ECO:0000313" key="6">
    <source>
        <dbReference type="Proteomes" id="UP000271337"/>
    </source>
</evidence>
<gene>
    <name evidence="5" type="ORF">D0867_03539</name>
</gene>
<comment type="caution">
    <text evidence="5">The sequence shown here is derived from an EMBL/GenBank/DDBJ whole genome shotgun (WGS) entry which is preliminary data.</text>
</comment>
<evidence type="ECO:0000259" key="4">
    <source>
        <dbReference type="Pfam" id="PF00135"/>
    </source>
</evidence>
<evidence type="ECO:0000256" key="1">
    <source>
        <dbReference type="ARBA" id="ARBA00005964"/>
    </source>
</evidence>
<sequence length="565" mass="61592">MAGGLPIKMQFLQFFASSISLFSAIGAASTTPIVTVKNGTLQGRHNEQWDQDFFLGIPYAQPPLGDLRFRWPQSIKQKWNGTRDAMEYGYSCYQYKSNFNLSEDCLTLNVVRPSGYDNQSLPVLIWIYGGGLYAGSSADPQYNLSGIVNTASESGQPFIGVSINYRLGVWGFLQNPAILNEGSSNAGLLDQRMAMMWVQENIAAFGGNPKKVTVWGESAGAQSIGLHLHSFGGRDDGLFSSAILESGGPVGASLNPIPFYTSAFENLTRTVGCYDGGSGQYATAHTEALACLRNLTSDQLFNSNYTVVWNPIVDGTFLTAYPSQLAASGHFIHVPLLLGANTDEGISFSAHGLDNSTAIFNNLLYWRNYELSPPSIRTLLALYPPIPSQGVPYGDESNSTYPSFGAQWRRDAAIGGDLVMIAQRRKTAREFVSGGVEDVFSYRFDTPLWNDTPPIGAQHFDNVVFSFQNISGALGPLPEFENYRELSRGIGRAYASFVWEGQPNGALGVTGGDDGNVTGLPLWPRYELESPKNIVLNANGSWVEADTWREEGIAFINSISRELLA</sequence>
<dbReference type="SUPFAM" id="SSF53474">
    <property type="entry name" value="alpha/beta-Hydrolases"/>
    <property type="match status" value="1"/>
</dbReference>
<dbReference type="InterPro" id="IPR019819">
    <property type="entry name" value="Carboxylesterase_B_CS"/>
</dbReference>
<dbReference type="PANTHER" id="PTHR43918">
    <property type="entry name" value="ACETYLCHOLINESTERASE"/>
    <property type="match status" value="1"/>
</dbReference>
<feature type="domain" description="Carboxylesterase type B" evidence="4">
    <location>
        <begin position="31"/>
        <end position="540"/>
    </location>
</feature>
<dbReference type="InterPro" id="IPR029058">
    <property type="entry name" value="AB_hydrolase_fold"/>
</dbReference>
<dbReference type="InterPro" id="IPR019826">
    <property type="entry name" value="Carboxylesterase_B_AS"/>
</dbReference>
<feature type="signal peptide" evidence="3">
    <location>
        <begin position="1"/>
        <end position="30"/>
    </location>
</feature>
<proteinExistence type="inferred from homology"/>
<dbReference type="Proteomes" id="UP000271337">
    <property type="component" value="Unassembled WGS sequence"/>
</dbReference>
<dbReference type="InterPro" id="IPR002018">
    <property type="entry name" value="CarbesteraseB"/>
</dbReference>
<keyword evidence="2 3" id="KW-0378">Hydrolase</keyword>
<dbReference type="PANTHER" id="PTHR43918:SF4">
    <property type="entry name" value="CARBOXYLIC ESTER HYDROLASE"/>
    <property type="match status" value="1"/>
</dbReference>
<evidence type="ECO:0000256" key="2">
    <source>
        <dbReference type="ARBA" id="ARBA00022801"/>
    </source>
</evidence>